<reference evidence="2" key="1">
    <citation type="submission" date="2021-03" db="EMBL/GenBank/DDBJ databases">
        <title>Draft genome sequence of rust myrtle Austropuccinia psidii MF-1, a brazilian biotype.</title>
        <authorList>
            <person name="Quecine M.C."/>
            <person name="Pachon D.M.R."/>
            <person name="Bonatelli M.L."/>
            <person name="Correr F.H."/>
            <person name="Franceschini L.M."/>
            <person name="Leite T.F."/>
            <person name="Margarido G.R.A."/>
            <person name="Almeida C.A."/>
            <person name="Ferrarezi J.A."/>
            <person name="Labate C.A."/>
        </authorList>
    </citation>
    <scope>NUCLEOTIDE SEQUENCE</scope>
    <source>
        <strain evidence="2">MF-1</strain>
    </source>
</reference>
<sequence length="178" mass="20410">MAEKQQEWELLPRLWIGTMNSYLQVNNFMGPEKMEELLRGWKPMYCKGQVQQIKAWLKNQCMLSENQKNKLAQGKANSPVEAPQAATSKNQPQQVSNNDKETPESNKKGKQKAKGKEKSKCTKPYPQNYRTPKKQKTAMENVFIKEKNSDGIQKQGGANIEPIFSKEVELVKLLIKKL</sequence>
<proteinExistence type="predicted"/>
<evidence type="ECO:0000313" key="3">
    <source>
        <dbReference type="Proteomes" id="UP000765509"/>
    </source>
</evidence>
<evidence type="ECO:0000256" key="1">
    <source>
        <dbReference type="SAM" id="MobiDB-lite"/>
    </source>
</evidence>
<keyword evidence="3" id="KW-1185">Reference proteome</keyword>
<dbReference type="AlphaFoldDB" id="A0A9Q3DNF0"/>
<dbReference type="EMBL" id="AVOT02017145">
    <property type="protein sequence ID" value="MBW0503027.1"/>
    <property type="molecule type" value="Genomic_DNA"/>
</dbReference>
<organism evidence="2 3">
    <name type="scientific">Austropuccinia psidii MF-1</name>
    <dbReference type="NCBI Taxonomy" id="1389203"/>
    <lineage>
        <taxon>Eukaryota</taxon>
        <taxon>Fungi</taxon>
        <taxon>Dikarya</taxon>
        <taxon>Basidiomycota</taxon>
        <taxon>Pucciniomycotina</taxon>
        <taxon>Pucciniomycetes</taxon>
        <taxon>Pucciniales</taxon>
        <taxon>Sphaerophragmiaceae</taxon>
        <taxon>Austropuccinia</taxon>
    </lineage>
</organism>
<name>A0A9Q3DNF0_9BASI</name>
<feature type="region of interest" description="Disordered" evidence="1">
    <location>
        <begin position="70"/>
        <end position="137"/>
    </location>
</feature>
<protein>
    <submittedName>
        <fullName evidence="2">Uncharacterized protein</fullName>
    </submittedName>
</protein>
<gene>
    <name evidence="2" type="ORF">O181_042742</name>
</gene>
<feature type="compositionally biased region" description="Basic and acidic residues" evidence="1">
    <location>
        <begin position="98"/>
        <end position="107"/>
    </location>
</feature>
<comment type="caution">
    <text evidence="2">The sequence shown here is derived from an EMBL/GenBank/DDBJ whole genome shotgun (WGS) entry which is preliminary data.</text>
</comment>
<accession>A0A9Q3DNF0</accession>
<evidence type="ECO:0000313" key="2">
    <source>
        <dbReference type="EMBL" id="MBW0503027.1"/>
    </source>
</evidence>
<dbReference type="Proteomes" id="UP000765509">
    <property type="component" value="Unassembled WGS sequence"/>
</dbReference>
<feature type="compositionally biased region" description="Polar residues" evidence="1">
    <location>
        <begin position="85"/>
        <end position="97"/>
    </location>
</feature>